<feature type="non-terminal residue" evidence="1">
    <location>
        <position position="1"/>
    </location>
</feature>
<accession>A0A9N9P1M0</accession>
<dbReference type="EMBL" id="CAJVPQ010030046">
    <property type="protein sequence ID" value="CAG8776081.1"/>
    <property type="molecule type" value="Genomic_DNA"/>
</dbReference>
<feature type="non-terminal residue" evidence="1">
    <location>
        <position position="48"/>
    </location>
</feature>
<organism evidence="1 2">
    <name type="scientific">Funneliformis caledonium</name>
    <dbReference type="NCBI Taxonomy" id="1117310"/>
    <lineage>
        <taxon>Eukaryota</taxon>
        <taxon>Fungi</taxon>
        <taxon>Fungi incertae sedis</taxon>
        <taxon>Mucoromycota</taxon>
        <taxon>Glomeromycotina</taxon>
        <taxon>Glomeromycetes</taxon>
        <taxon>Glomerales</taxon>
        <taxon>Glomeraceae</taxon>
        <taxon>Funneliformis</taxon>
    </lineage>
</organism>
<comment type="caution">
    <text evidence="1">The sequence shown here is derived from an EMBL/GenBank/DDBJ whole genome shotgun (WGS) entry which is preliminary data.</text>
</comment>
<evidence type="ECO:0000313" key="1">
    <source>
        <dbReference type="EMBL" id="CAG8776081.1"/>
    </source>
</evidence>
<keyword evidence="2" id="KW-1185">Reference proteome</keyword>
<protein>
    <submittedName>
        <fullName evidence="1">10910_t:CDS:1</fullName>
    </submittedName>
</protein>
<gene>
    <name evidence="1" type="ORF">FCALED_LOCUS17837</name>
</gene>
<proteinExistence type="predicted"/>
<name>A0A9N9P1M0_9GLOM</name>
<dbReference type="AlphaFoldDB" id="A0A9N9P1M0"/>
<dbReference type="Proteomes" id="UP000789570">
    <property type="component" value="Unassembled WGS sequence"/>
</dbReference>
<sequence length="48" mass="5471">FGFYGKQDNKLSTTELNKNIHKALAELEEFNKKIDKDIVNSISTNKGE</sequence>
<evidence type="ECO:0000313" key="2">
    <source>
        <dbReference type="Proteomes" id="UP000789570"/>
    </source>
</evidence>
<reference evidence="1" key="1">
    <citation type="submission" date="2021-06" db="EMBL/GenBank/DDBJ databases">
        <authorList>
            <person name="Kallberg Y."/>
            <person name="Tangrot J."/>
            <person name="Rosling A."/>
        </authorList>
    </citation>
    <scope>NUCLEOTIDE SEQUENCE</scope>
    <source>
        <strain evidence="1">UK204</strain>
    </source>
</reference>